<name>A0A1M7ZZI0_9FLAO</name>
<proteinExistence type="predicted"/>
<dbReference type="AlphaFoldDB" id="A0A1M7ZZI0"/>
<reference evidence="2" key="1">
    <citation type="submission" date="2016-12" db="EMBL/GenBank/DDBJ databases">
        <authorList>
            <person name="Varghese N."/>
            <person name="Submissions S."/>
        </authorList>
    </citation>
    <scope>NUCLEOTIDE SEQUENCE [LARGE SCALE GENOMIC DNA]</scope>
    <source>
        <strain evidence="2">DSM 18830</strain>
    </source>
</reference>
<dbReference type="STRING" id="416016.SAMN05443547_2665"/>
<evidence type="ECO:0000313" key="1">
    <source>
        <dbReference type="EMBL" id="SHO74275.1"/>
    </source>
</evidence>
<protein>
    <submittedName>
        <fullName evidence="1">Uncharacterized protein</fullName>
    </submittedName>
</protein>
<sequence>MTKITFNSYKEAIQNHYDIVKNSDLTSVLLTPSPAQLRNYCAMLVDKGLTATDEEIFKAFFETKKDEKLKKSIELCNTDKFKTIISFLKDKRDSEIALRIEMASIMVDFLPRPYANFLNSDLRSINNGEKNQIIKIEDENYAVKENKNEHDFTATQVGKHERIKKNVARGFIGIIGTVSIGLATKTFIAPEPQCMQWQKNHYDIVDCNKNQHSLLQQNDIIPFDEHQIKLVKIQVSDTTTFFKMGKPLYWYCKVNGKPEFFNTHGVHPETGKALKPVSTYIIEKYVK</sequence>
<dbReference type="Proteomes" id="UP000184611">
    <property type="component" value="Unassembled WGS sequence"/>
</dbReference>
<gene>
    <name evidence="1" type="ORF">SAMN05443547_2665</name>
</gene>
<dbReference type="EMBL" id="FRYK01000007">
    <property type="protein sequence ID" value="SHO74275.1"/>
    <property type="molecule type" value="Genomic_DNA"/>
</dbReference>
<accession>A0A1M7ZZI0</accession>
<dbReference type="OrthoDB" id="1340494at2"/>
<organism evidence="1 2">
    <name type="scientific">Flavobacterium cucumis</name>
    <dbReference type="NCBI Taxonomy" id="416016"/>
    <lineage>
        <taxon>Bacteria</taxon>
        <taxon>Pseudomonadati</taxon>
        <taxon>Bacteroidota</taxon>
        <taxon>Flavobacteriia</taxon>
        <taxon>Flavobacteriales</taxon>
        <taxon>Flavobacteriaceae</taxon>
        <taxon>Flavobacterium</taxon>
    </lineage>
</organism>
<keyword evidence="2" id="KW-1185">Reference proteome</keyword>
<evidence type="ECO:0000313" key="2">
    <source>
        <dbReference type="Proteomes" id="UP000184611"/>
    </source>
</evidence>
<dbReference type="RefSeq" id="WP_143165313.1">
    <property type="nucleotide sequence ID" value="NZ_CBCSEA010000014.1"/>
</dbReference>